<gene>
    <name evidence="3" type="primary">LOC113493057</name>
</gene>
<keyword evidence="1" id="KW-0735">Signal-anchor</keyword>
<keyword evidence="1" id="KW-1003">Cell membrane</keyword>
<evidence type="ECO:0000256" key="1">
    <source>
        <dbReference type="RuleBase" id="RU367061"/>
    </source>
</evidence>
<evidence type="ECO:0000313" key="2">
    <source>
        <dbReference type="Proteomes" id="UP000322000"/>
    </source>
</evidence>
<keyword evidence="1" id="KW-1133">Transmembrane helix</keyword>
<dbReference type="GO" id="GO:0070062">
    <property type="term" value="C:extracellular exosome"/>
    <property type="evidence" value="ECO:0007669"/>
    <property type="project" value="TreeGrafter"/>
</dbReference>
<protein>
    <recommendedName>
        <fullName evidence="1">Integral membrane protein 2</fullName>
    </recommendedName>
</protein>
<feature type="transmembrane region" description="Helical" evidence="1">
    <location>
        <begin position="39"/>
        <end position="65"/>
    </location>
</feature>
<comment type="similarity">
    <text evidence="1">Belongs to the ITM2 family.</text>
</comment>
<dbReference type="PANTHER" id="PTHR10962">
    <property type="entry name" value="INTEGRAL TRANSMEMBRANE PROTEIN 2"/>
    <property type="match status" value="1"/>
</dbReference>
<dbReference type="Proteomes" id="UP000322000">
    <property type="component" value="Chromosome 4"/>
</dbReference>
<organism evidence="2 3">
    <name type="scientific">Trichoplusia ni</name>
    <name type="common">Cabbage looper</name>
    <dbReference type="NCBI Taxonomy" id="7111"/>
    <lineage>
        <taxon>Eukaryota</taxon>
        <taxon>Metazoa</taxon>
        <taxon>Ecdysozoa</taxon>
        <taxon>Arthropoda</taxon>
        <taxon>Hexapoda</taxon>
        <taxon>Insecta</taxon>
        <taxon>Pterygota</taxon>
        <taxon>Neoptera</taxon>
        <taxon>Endopterygota</taxon>
        <taxon>Lepidoptera</taxon>
        <taxon>Glossata</taxon>
        <taxon>Ditrysia</taxon>
        <taxon>Noctuoidea</taxon>
        <taxon>Noctuidae</taxon>
        <taxon>Plusiinae</taxon>
        <taxon>Trichoplusia</taxon>
    </lineage>
</organism>
<dbReference type="GO" id="GO:0042985">
    <property type="term" value="P:negative regulation of amyloid precursor protein biosynthetic process"/>
    <property type="evidence" value="ECO:0007669"/>
    <property type="project" value="TreeGrafter"/>
</dbReference>
<dbReference type="GO" id="GO:0001540">
    <property type="term" value="F:amyloid-beta binding"/>
    <property type="evidence" value="ECO:0007669"/>
    <property type="project" value="TreeGrafter"/>
</dbReference>
<dbReference type="GO" id="GO:0005794">
    <property type="term" value="C:Golgi apparatus"/>
    <property type="evidence" value="ECO:0007669"/>
    <property type="project" value="TreeGrafter"/>
</dbReference>
<dbReference type="PANTHER" id="PTHR10962:SF1">
    <property type="entry name" value="INTEGRAL MEMBRANE PROTEIN 2"/>
    <property type="match status" value="1"/>
</dbReference>
<dbReference type="RefSeq" id="XP_026726649.1">
    <property type="nucleotide sequence ID" value="XM_026870848.1"/>
</dbReference>
<name>A0A7E5VEB9_TRINI</name>
<evidence type="ECO:0000313" key="3">
    <source>
        <dbReference type="RefSeq" id="XP_026726649.1"/>
    </source>
</evidence>
<dbReference type="AlphaFoldDB" id="A0A7E5VEB9"/>
<dbReference type="GeneID" id="113493057"/>
<reference evidence="3" key="1">
    <citation type="submission" date="2025-08" db="UniProtKB">
        <authorList>
            <consortium name="RefSeq"/>
        </authorList>
    </citation>
    <scope>IDENTIFICATION</scope>
</reference>
<comment type="subcellular location">
    <subcellularLocation>
        <location evidence="1">Membrane</location>
        <topology evidence="1">Single-pass type II membrane protein</topology>
    </subcellularLocation>
</comment>
<keyword evidence="1" id="KW-0472">Membrane</keyword>
<sequence length="296" mass="32703">MTVLTKPSLTIKKIPLIDESHCDEEIIEMHSTGAGKRHGVAAILCMGVTVFLLVLMGVITALQIYDQVASDVSQRNHYQGFCSIPLSRDLPMMDTRKMSLTWKTTPIIKHAEPEVQVVSLLDEDPEHLMDLLREVLDIDIDDSVEKISVFNNGHPVSFIHDFESNITGIVDSARCFTMELDPALVLAPELFVFGLQRGEQFDVSRVRSQLRAALPPAAPAPGGGLRALRACQGKPVYRLQKDSAVASKHRDVLYHRSNCSLYQTTNKTIETAHSDMHAHRRDAPGGGGHGMTRSSE</sequence>
<keyword evidence="2" id="KW-1185">Reference proteome</keyword>
<accession>A0A7E5VEB9</accession>
<dbReference type="InterPro" id="IPR040145">
    <property type="entry name" value="ITM2"/>
</dbReference>
<keyword evidence="1" id="KW-0812">Transmembrane</keyword>
<proteinExistence type="inferred from homology"/>
<dbReference type="GO" id="GO:0005886">
    <property type="term" value="C:plasma membrane"/>
    <property type="evidence" value="ECO:0007669"/>
    <property type="project" value="UniProtKB-UniRule"/>
</dbReference>